<name>A0A1Y5F785_9BACT</name>
<dbReference type="AlphaFoldDB" id="A0A1Y5F785"/>
<protein>
    <recommendedName>
        <fullName evidence="1">Solute-binding protein family 3/N-terminal domain-containing protein</fullName>
    </recommendedName>
</protein>
<feature type="domain" description="Solute-binding protein family 3/N-terminal" evidence="1">
    <location>
        <begin position="12"/>
        <end position="233"/>
    </location>
</feature>
<dbReference type="SUPFAM" id="SSF53850">
    <property type="entry name" value="Periplasmic binding protein-like II"/>
    <property type="match status" value="1"/>
</dbReference>
<sequence length="242" mass="28108">MTPAWNGLTNSDGTGLYHEIIKEIFKTQGLKVKILIQPFKRCLKEVKVGTADLAGGVMPESYSKKFLYAKKPIYVDDIGTLFHKSLLPTWNKIKTIKENLDTTVGPIYLGETIEAGLKFTELKTRKQCLEFLIKKRAKYLVDASNILENILKEKSTTDQNSSLGFEESKMKKTKKTKTLEFNKSDYVIKKLVYRRFHMLFTNNQRGKLIKKSFDQGMKELIKRKSLSKLYKKWKFSKNMPRF</sequence>
<proteinExistence type="predicted"/>
<dbReference type="Pfam" id="PF00497">
    <property type="entry name" value="SBP_bac_3"/>
    <property type="match status" value="1"/>
</dbReference>
<evidence type="ECO:0000259" key="1">
    <source>
        <dbReference type="Pfam" id="PF00497"/>
    </source>
</evidence>
<accession>A0A1Y5F785</accession>
<comment type="caution">
    <text evidence="2">The sequence shown here is derived from an EMBL/GenBank/DDBJ whole genome shotgun (WGS) entry which is preliminary data.</text>
</comment>
<reference evidence="3" key="1">
    <citation type="journal article" date="2017" name="Proc. Natl. Acad. Sci. U.S.A.">
        <title>Simulation of Deepwater Horizon oil plume reveals substrate specialization within a complex community of hydrocarbon-degraders.</title>
        <authorList>
            <person name="Hu P."/>
            <person name="Dubinsky E.A."/>
            <person name="Probst A.J."/>
            <person name="Wang J."/>
            <person name="Sieber C.M.K."/>
            <person name="Tom L.M."/>
            <person name="Gardinali P."/>
            <person name="Banfield J.F."/>
            <person name="Atlas R.M."/>
            <person name="Andersen G.L."/>
        </authorList>
    </citation>
    <scope>NUCLEOTIDE SEQUENCE [LARGE SCALE GENOMIC DNA]</scope>
</reference>
<organism evidence="2 3">
    <name type="scientific">Halobacteriovorax marinus</name>
    <dbReference type="NCBI Taxonomy" id="97084"/>
    <lineage>
        <taxon>Bacteria</taxon>
        <taxon>Pseudomonadati</taxon>
        <taxon>Bdellovibrionota</taxon>
        <taxon>Bacteriovoracia</taxon>
        <taxon>Bacteriovoracales</taxon>
        <taxon>Halobacteriovoraceae</taxon>
        <taxon>Halobacteriovorax</taxon>
    </lineage>
</organism>
<dbReference type="EMBL" id="MAAO01000011">
    <property type="protein sequence ID" value="OUR94179.1"/>
    <property type="molecule type" value="Genomic_DNA"/>
</dbReference>
<dbReference type="InterPro" id="IPR001638">
    <property type="entry name" value="Solute-binding_3/MltF_N"/>
</dbReference>
<gene>
    <name evidence="2" type="ORF">A9Q84_17915</name>
</gene>
<evidence type="ECO:0000313" key="2">
    <source>
        <dbReference type="EMBL" id="OUR94179.1"/>
    </source>
</evidence>
<dbReference type="Gene3D" id="3.40.190.10">
    <property type="entry name" value="Periplasmic binding protein-like II"/>
    <property type="match status" value="2"/>
</dbReference>
<dbReference type="Proteomes" id="UP000196531">
    <property type="component" value="Unassembled WGS sequence"/>
</dbReference>
<evidence type="ECO:0000313" key="3">
    <source>
        <dbReference type="Proteomes" id="UP000196531"/>
    </source>
</evidence>